<keyword evidence="4" id="KW-1185">Reference proteome</keyword>
<feature type="chain" id="PRO_5046900679" description="Secreted protein" evidence="2">
    <location>
        <begin position="23"/>
        <end position="121"/>
    </location>
</feature>
<evidence type="ECO:0000313" key="4">
    <source>
        <dbReference type="Proteomes" id="UP001205965"/>
    </source>
</evidence>
<evidence type="ECO:0008006" key="5">
    <source>
        <dbReference type="Google" id="ProtNLM"/>
    </source>
</evidence>
<protein>
    <recommendedName>
        <fullName evidence="5">Secreted protein</fullName>
    </recommendedName>
</protein>
<name>A0ABT2FY96_9CORY</name>
<comment type="caution">
    <text evidence="3">The sequence shown here is derived from an EMBL/GenBank/DDBJ whole genome shotgun (WGS) entry which is preliminary data.</text>
</comment>
<evidence type="ECO:0000313" key="3">
    <source>
        <dbReference type="EMBL" id="MCS5479994.1"/>
    </source>
</evidence>
<evidence type="ECO:0000256" key="2">
    <source>
        <dbReference type="SAM" id="SignalP"/>
    </source>
</evidence>
<sequence length="121" mass="12859">MMKKRIAALAIGASLAATSVLAPQADARGHKGPPKKDDKPAIFKLSSFKKDDKKKGGKKKGNDKHEASSLKRPGKPTKPGKPGKDDNKKSSYNLKGFNASSKKDDNKKPGKPGHGHGHGPR</sequence>
<reference evidence="3 4" key="1">
    <citation type="submission" date="2022-08" db="EMBL/GenBank/DDBJ databases">
        <title>YIM 101645 draft genome.</title>
        <authorList>
            <person name="Chen X."/>
        </authorList>
    </citation>
    <scope>NUCLEOTIDE SEQUENCE [LARGE SCALE GENOMIC DNA]</scope>
    <source>
        <strain evidence="3 4">YIM 101645</strain>
    </source>
</reference>
<gene>
    <name evidence="3" type="ORF">NYP18_10045</name>
</gene>
<feature type="compositionally biased region" description="Basic residues" evidence="1">
    <location>
        <begin position="109"/>
        <end position="121"/>
    </location>
</feature>
<dbReference type="RefSeq" id="WP_259428056.1">
    <property type="nucleotide sequence ID" value="NZ_JANWTC010000007.1"/>
</dbReference>
<feature type="region of interest" description="Disordered" evidence="1">
    <location>
        <begin position="19"/>
        <end position="121"/>
    </location>
</feature>
<organism evidence="3 4">
    <name type="scientific">Corynebacterium lemuris</name>
    <dbReference type="NCBI Taxonomy" id="1859292"/>
    <lineage>
        <taxon>Bacteria</taxon>
        <taxon>Bacillati</taxon>
        <taxon>Actinomycetota</taxon>
        <taxon>Actinomycetes</taxon>
        <taxon>Mycobacteriales</taxon>
        <taxon>Corynebacteriaceae</taxon>
        <taxon>Corynebacterium</taxon>
    </lineage>
</organism>
<keyword evidence="2" id="KW-0732">Signal</keyword>
<evidence type="ECO:0000256" key="1">
    <source>
        <dbReference type="SAM" id="MobiDB-lite"/>
    </source>
</evidence>
<dbReference type="Proteomes" id="UP001205965">
    <property type="component" value="Unassembled WGS sequence"/>
</dbReference>
<feature type="signal peptide" evidence="2">
    <location>
        <begin position="1"/>
        <end position="22"/>
    </location>
</feature>
<accession>A0ABT2FY96</accession>
<proteinExistence type="predicted"/>
<dbReference type="EMBL" id="JANWTC010000007">
    <property type="protein sequence ID" value="MCS5479994.1"/>
    <property type="molecule type" value="Genomic_DNA"/>
</dbReference>